<dbReference type="AlphaFoldDB" id="A0A1B8GKK2"/>
<dbReference type="GeneID" id="28838973"/>
<reference evidence="2 3" key="1">
    <citation type="submission" date="2016-03" db="EMBL/GenBank/DDBJ databases">
        <title>Comparative genomics of Pseudogymnoascus destructans, the fungus causing white-nose syndrome of bats.</title>
        <authorList>
            <person name="Palmer J.M."/>
            <person name="Drees K.P."/>
            <person name="Foster J.T."/>
            <person name="Lindner D.L."/>
        </authorList>
    </citation>
    <scope>NUCLEOTIDE SEQUENCE [LARGE SCALE GENOMIC DNA]</scope>
    <source>
        <strain evidence="2 3">UAMH 10579</strain>
    </source>
</reference>
<gene>
    <name evidence="2" type="ORF">VE01_05587</name>
</gene>
<feature type="signal peptide" evidence="1">
    <location>
        <begin position="1"/>
        <end position="17"/>
    </location>
</feature>
<organism evidence="2 3">
    <name type="scientific">Pseudogymnoascus verrucosus</name>
    <dbReference type="NCBI Taxonomy" id="342668"/>
    <lineage>
        <taxon>Eukaryota</taxon>
        <taxon>Fungi</taxon>
        <taxon>Dikarya</taxon>
        <taxon>Ascomycota</taxon>
        <taxon>Pezizomycotina</taxon>
        <taxon>Leotiomycetes</taxon>
        <taxon>Thelebolales</taxon>
        <taxon>Thelebolaceae</taxon>
        <taxon>Pseudogymnoascus</taxon>
    </lineage>
</organism>
<dbReference type="OrthoDB" id="3426753at2759"/>
<dbReference type="RefSeq" id="XP_018130095.1">
    <property type="nucleotide sequence ID" value="XM_018275050.2"/>
</dbReference>
<evidence type="ECO:0000313" key="2">
    <source>
        <dbReference type="EMBL" id="OBT96362.1"/>
    </source>
</evidence>
<keyword evidence="1" id="KW-0732">Signal</keyword>
<reference evidence="3" key="2">
    <citation type="journal article" date="2018" name="Nat. Commun.">
        <title>Extreme sensitivity to ultraviolet light in the fungal pathogen causing white-nose syndrome of bats.</title>
        <authorList>
            <person name="Palmer J.M."/>
            <person name="Drees K.P."/>
            <person name="Foster J.T."/>
            <person name="Lindner D.L."/>
        </authorList>
    </citation>
    <scope>NUCLEOTIDE SEQUENCE [LARGE SCALE GENOMIC DNA]</scope>
    <source>
        <strain evidence="3">UAMH 10579</strain>
    </source>
</reference>
<dbReference type="PROSITE" id="PS51257">
    <property type="entry name" value="PROKAR_LIPOPROTEIN"/>
    <property type="match status" value="1"/>
</dbReference>
<accession>A0A1B8GKK2</accession>
<dbReference type="Gene3D" id="2.40.160.20">
    <property type="match status" value="1"/>
</dbReference>
<name>A0A1B8GKK2_9PEZI</name>
<dbReference type="Pfam" id="PF11578">
    <property type="entry name" value="DUF3237"/>
    <property type="match status" value="1"/>
</dbReference>
<keyword evidence="3" id="KW-1185">Reference proteome</keyword>
<evidence type="ECO:0000256" key="1">
    <source>
        <dbReference type="SAM" id="SignalP"/>
    </source>
</evidence>
<evidence type="ECO:0000313" key="3">
    <source>
        <dbReference type="Proteomes" id="UP000091956"/>
    </source>
</evidence>
<protein>
    <submittedName>
        <fullName evidence="2">Uncharacterized protein</fullName>
    </submittedName>
</protein>
<sequence>MLPRSLLLLCSIASAVATGACTDGIYNPPVGTSFVTVNTKVGMPYNITTPDGIVAMVPIATGNISGQFNGHLIANLSAETERLLNSKTGTYSTVETRWVFENDKGDRILADMKGLTTYSAAALHGFGTAYLSTEVEEFYWVNWELFLIEWQGSFNTGDAKFEFFQITTGGRKDGQPIPN</sequence>
<dbReference type="EMBL" id="KV460228">
    <property type="protein sequence ID" value="OBT96362.1"/>
    <property type="molecule type" value="Genomic_DNA"/>
</dbReference>
<dbReference type="Proteomes" id="UP000091956">
    <property type="component" value="Unassembled WGS sequence"/>
</dbReference>
<feature type="chain" id="PRO_5008608810" evidence="1">
    <location>
        <begin position="18"/>
        <end position="179"/>
    </location>
</feature>
<proteinExistence type="predicted"/>